<feature type="signal peptide" evidence="1">
    <location>
        <begin position="1"/>
        <end position="20"/>
    </location>
</feature>
<sequence>MQSLSVLALTLVFLSQQVSGKDALPQPQIFADPAGPNYNTNERNPLPLNGACQTLDSYFRRNVGFIYIPCEAADG</sequence>
<keyword evidence="1" id="KW-0732">Signal</keyword>
<keyword evidence="3" id="KW-1185">Reference proteome</keyword>
<gene>
    <name evidence="2" type="ORF">PENSTE_c011G00515</name>
</gene>
<accession>A0A1V6T6R2</accession>
<evidence type="ECO:0000256" key="1">
    <source>
        <dbReference type="SAM" id="SignalP"/>
    </source>
</evidence>
<organism evidence="2 3">
    <name type="scientific">Penicillium steckii</name>
    <dbReference type="NCBI Taxonomy" id="303698"/>
    <lineage>
        <taxon>Eukaryota</taxon>
        <taxon>Fungi</taxon>
        <taxon>Dikarya</taxon>
        <taxon>Ascomycota</taxon>
        <taxon>Pezizomycotina</taxon>
        <taxon>Eurotiomycetes</taxon>
        <taxon>Eurotiomycetidae</taxon>
        <taxon>Eurotiales</taxon>
        <taxon>Aspergillaceae</taxon>
        <taxon>Penicillium</taxon>
    </lineage>
</organism>
<name>A0A1V6T6R2_9EURO</name>
<evidence type="ECO:0000313" key="2">
    <source>
        <dbReference type="EMBL" id="OQE21684.1"/>
    </source>
</evidence>
<reference evidence="3" key="1">
    <citation type="journal article" date="2017" name="Nat. Microbiol.">
        <title>Global analysis of biosynthetic gene clusters reveals vast potential of secondary metabolite production in Penicillium species.</title>
        <authorList>
            <person name="Nielsen J.C."/>
            <person name="Grijseels S."/>
            <person name="Prigent S."/>
            <person name="Ji B."/>
            <person name="Dainat J."/>
            <person name="Nielsen K.F."/>
            <person name="Frisvad J.C."/>
            <person name="Workman M."/>
            <person name="Nielsen J."/>
        </authorList>
    </citation>
    <scope>NUCLEOTIDE SEQUENCE [LARGE SCALE GENOMIC DNA]</scope>
    <source>
        <strain evidence="3">IBT 24891</strain>
    </source>
</reference>
<comment type="caution">
    <text evidence="2">The sequence shown here is derived from an EMBL/GenBank/DDBJ whole genome shotgun (WGS) entry which is preliminary data.</text>
</comment>
<dbReference type="AlphaFoldDB" id="A0A1V6T6R2"/>
<protein>
    <submittedName>
        <fullName evidence="2">Uncharacterized protein</fullName>
    </submittedName>
</protein>
<proteinExistence type="predicted"/>
<evidence type="ECO:0000313" key="3">
    <source>
        <dbReference type="Proteomes" id="UP000191285"/>
    </source>
</evidence>
<dbReference type="EMBL" id="MLKD01000011">
    <property type="protein sequence ID" value="OQE21684.1"/>
    <property type="molecule type" value="Genomic_DNA"/>
</dbReference>
<feature type="chain" id="PRO_5013229499" evidence="1">
    <location>
        <begin position="21"/>
        <end position="75"/>
    </location>
</feature>
<dbReference type="Proteomes" id="UP000191285">
    <property type="component" value="Unassembled WGS sequence"/>
</dbReference>